<feature type="signal peptide" evidence="1">
    <location>
        <begin position="1"/>
        <end position="23"/>
    </location>
</feature>
<accession>A0A5E7HMV7</accession>
<feature type="chain" id="PRO_5023145835" description="Lipoprotein" evidence="1">
    <location>
        <begin position="24"/>
        <end position="70"/>
    </location>
</feature>
<proteinExistence type="predicted"/>
<dbReference type="PROSITE" id="PS51257">
    <property type="entry name" value="PROKAR_LIPOPROTEIN"/>
    <property type="match status" value="1"/>
</dbReference>
<gene>
    <name evidence="2" type="ORF">PS870_00826</name>
</gene>
<dbReference type="GeneID" id="46432773"/>
<evidence type="ECO:0000313" key="3">
    <source>
        <dbReference type="Proteomes" id="UP000349468"/>
    </source>
</evidence>
<dbReference type="EMBL" id="CABVIK010000002">
    <property type="protein sequence ID" value="VVO61713.1"/>
    <property type="molecule type" value="Genomic_DNA"/>
</dbReference>
<sequence precursor="true">MHCAIRLAGYSLMTMFVSCGVGAQDLDTQIRKAALENSLPAQEAILCFYTGSMAIDPPSRPVLDAVTAVK</sequence>
<evidence type="ECO:0000256" key="1">
    <source>
        <dbReference type="SAM" id="SignalP"/>
    </source>
</evidence>
<protein>
    <recommendedName>
        <fullName evidence="4">Lipoprotein</fullName>
    </recommendedName>
</protein>
<reference evidence="2 3" key="1">
    <citation type="submission" date="2019-09" db="EMBL/GenBank/DDBJ databases">
        <authorList>
            <person name="Chandra G."/>
            <person name="Truman W A."/>
        </authorList>
    </citation>
    <scope>NUCLEOTIDE SEQUENCE [LARGE SCALE GENOMIC DNA]</scope>
    <source>
        <strain evidence="2">PS870</strain>
    </source>
</reference>
<dbReference type="RefSeq" id="WP_077749976.1">
    <property type="nucleotide sequence ID" value="NZ_CABVIK010000002.1"/>
</dbReference>
<dbReference type="Proteomes" id="UP000349468">
    <property type="component" value="Unassembled WGS sequence"/>
</dbReference>
<evidence type="ECO:0000313" key="2">
    <source>
        <dbReference type="EMBL" id="VVO61713.1"/>
    </source>
</evidence>
<dbReference type="AlphaFoldDB" id="A0A5E7HMV7"/>
<evidence type="ECO:0008006" key="4">
    <source>
        <dbReference type="Google" id="ProtNLM"/>
    </source>
</evidence>
<name>A0A5E7HMV7_PSEFL</name>
<organism evidence="2 3">
    <name type="scientific">Pseudomonas fluorescens</name>
    <dbReference type="NCBI Taxonomy" id="294"/>
    <lineage>
        <taxon>Bacteria</taxon>
        <taxon>Pseudomonadati</taxon>
        <taxon>Pseudomonadota</taxon>
        <taxon>Gammaproteobacteria</taxon>
        <taxon>Pseudomonadales</taxon>
        <taxon>Pseudomonadaceae</taxon>
        <taxon>Pseudomonas</taxon>
    </lineage>
</organism>
<keyword evidence="1" id="KW-0732">Signal</keyword>